<feature type="domain" description="Calcineurin-like phosphoesterase" evidence="7">
    <location>
        <begin position="257"/>
        <end position="485"/>
    </location>
</feature>
<evidence type="ECO:0000256" key="4">
    <source>
        <dbReference type="ARBA" id="ARBA00023136"/>
    </source>
</evidence>
<dbReference type="AlphaFoldDB" id="A0A9P8PJD7"/>
<gene>
    <name evidence="8" type="ORF">WICPIJ_009891</name>
</gene>
<evidence type="ECO:0000313" key="8">
    <source>
        <dbReference type="EMBL" id="KAH3673157.1"/>
    </source>
</evidence>
<dbReference type="GO" id="GO:0006506">
    <property type="term" value="P:GPI anchor biosynthetic process"/>
    <property type="evidence" value="ECO:0007669"/>
    <property type="project" value="InterPro"/>
</dbReference>
<organism evidence="8 9">
    <name type="scientific">Wickerhamomyces pijperi</name>
    <name type="common">Yeast</name>
    <name type="synonym">Pichia pijperi</name>
    <dbReference type="NCBI Taxonomy" id="599730"/>
    <lineage>
        <taxon>Eukaryota</taxon>
        <taxon>Fungi</taxon>
        <taxon>Dikarya</taxon>
        <taxon>Ascomycota</taxon>
        <taxon>Saccharomycotina</taxon>
        <taxon>Saccharomycetes</taxon>
        <taxon>Phaffomycetales</taxon>
        <taxon>Wickerhamomycetaceae</taxon>
        <taxon>Wickerhamomyces</taxon>
    </lineage>
</organism>
<dbReference type="InterPro" id="IPR004843">
    <property type="entry name" value="Calcineurin-like_PHP"/>
</dbReference>
<dbReference type="EMBL" id="JAEUBG010005700">
    <property type="protein sequence ID" value="KAH3673157.1"/>
    <property type="molecule type" value="Genomic_DNA"/>
</dbReference>
<feature type="transmembrane region" description="Helical" evidence="6">
    <location>
        <begin position="558"/>
        <end position="584"/>
    </location>
</feature>
<dbReference type="Proteomes" id="UP000774326">
    <property type="component" value="Unassembled WGS sequence"/>
</dbReference>
<sequence length="648" mass="74236">CAEESCDCRVSDWDCKEINSNFLDSISEFNFSDRSSPLLNLSRRDLVVWKFAKSFNSSILVECSCFRVSNLVSLLVIRYVYSLEPKVCVKTINTGNSKIMRYSAICNSVRSFIMTRYANVEKITKLDQLYKQASARDMDINTTPPSHKETTDTLATTMEISFRPRYTASRDPTSPINTNSSPYSSTTKSGFKPRKNVMSSLTSPASLLKKLHVKALLISLLVWLLWINHNERTVVHSTLSKCQWDKWDSNFSQQTHKVALLADPQIMDDYSYPGRPRIINAFIRRIIDNYHKRNWEYIKHVIDPDSTFFLGDLFDGGRNWEDKDWLEEYQRFHSIYSVKTDRRTVFSLPGNHDIGFGETVEVDSWRRFRGYFGETSSVHDVGNHTIVILDTISLSDYQNEEVTTPTRKLLERLNTEDNGNPRIILTHVPFYRFPDQQTCGPLRESTKKFPIMKGLQYQTVIDHQLTQEILAKVHPEIIFAGDDHDYCHIEHDYLTNGTPKKAEEITVKSCSMNMGIQYPAIQLLSLNTGYKDQKDGGGKTFKTQICYLPAPYQSGLNYLYLLLLNLAAFVWVFIFPESFQFVYAKAGALISRKKDYLPIASVNVKSAAGQDGKNSDKGKRDFVALVVNCFVGTVGIFSIFSVFYNAFY</sequence>
<evidence type="ECO:0000256" key="6">
    <source>
        <dbReference type="SAM" id="Phobius"/>
    </source>
</evidence>
<evidence type="ECO:0000256" key="2">
    <source>
        <dbReference type="ARBA" id="ARBA00022692"/>
    </source>
</evidence>
<proteinExistence type="predicted"/>
<feature type="transmembrane region" description="Helical" evidence="6">
    <location>
        <begin position="622"/>
        <end position="647"/>
    </location>
</feature>
<comment type="caution">
    <text evidence="8">The sequence shown here is derived from an EMBL/GenBank/DDBJ whole genome shotgun (WGS) entry which is preliminary data.</text>
</comment>
<name>A0A9P8PJD7_WICPI</name>
<dbReference type="GO" id="GO:0016787">
    <property type="term" value="F:hydrolase activity"/>
    <property type="evidence" value="ECO:0007669"/>
    <property type="project" value="InterPro"/>
</dbReference>
<dbReference type="InterPro" id="IPR033308">
    <property type="entry name" value="PGAP5/Cdc1/Ted1"/>
</dbReference>
<feature type="compositionally biased region" description="Polar residues" evidence="5">
    <location>
        <begin position="170"/>
        <end position="189"/>
    </location>
</feature>
<keyword evidence="4 6" id="KW-0472">Membrane</keyword>
<dbReference type="Gene3D" id="3.60.21.10">
    <property type="match status" value="1"/>
</dbReference>
<reference evidence="8" key="2">
    <citation type="submission" date="2021-01" db="EMBL/GenBank/DDBJ databases">
        <authorList>
            <person name="Schikora-Tamarit M.A."/>
        </authorList>
    </citation>
    <scope>NUCLEOTIDE SEQUENCE</scope>
    <source>
        <strain evidence="8">CBS2887</strain>
    </source>
</reference>
<dbReference type="GO" id="GO:0016020">
    <property type="term" value="C:membrane"/>
    <property type="evidence" value="ECO:0007669"/>
    <property type="project" value="UniProtKB-SubCell"/>
</dbReference>
<evidence type="ECO:0000259" key="7">
    <source>
        <dbReference type="Pfam" id="PF00149"/>
    </source>
</evidence>
<dbReference type="FunFam" id="3.60.21.10:FF:000093">
    <property type="entry name" value="Cell division cycle-related protein"/>
    <property type="match status" value="1"/>
</dbReference>
<evidence type="ECO:0000313" key="9">
    <source>
        <dbReference type="Proteomes" id="UP000774326"/>
    </source>
</evidence>
<reference evidence="8" key="1">
    <citation type="journal article" date="2021" name="Open Biol.">
        <title>Shared evolutionary footprints suggest mitochondrial oxidative damage underlies multiple complex I losses in fungi.</title>
        <authorList>
            <person name="Schikora-Tamarit M.A."/>
            <person name="Marcet-Houben M."/>
            <person name="Nosek J."/>
            <person name="Gabaldon T."/>
        </authorList>
    </citation>
    <scope>NUCLEOTIDE SEQUENCE</scope>
    <source>
        <strain evidence="8">CBS2887</strain>
    </source>
</reference>
<dbReference type="SUPFAM" id="SSF56300">
    <property type="entry name" value="Metallo-dependent phosphatases"/>
    <property type="match status" value="1"/>
</dbReference>
<protein>
    <recommendedName>
        <fullName evidence="7">Calcineurin-like phosphoesterase domain-containing protein</fullName>
    </recommendedName>
</protein>
<evidence type="ECO:0000256" key="5">
    <source>
        <dbReference type="SAM" id="MobiDB-lite"/>
    </source>
</evidence>
<keyword evidence="3 6" id="KW-1133">Transmembrane helix</keyword>
<keyword evidence="9" id="KW-1185">Reference proteome</keyword>
<feature type="non-terminal residue" evidence="8">
    <location>
        <position position="648"/>
    </location>
</feature>
<dbReference type="OrthoDB" id="5977743at2759"/>
<evidence type="ECO:0000256" key="3">
    <source>
        <dbReference type="ARBA" id="ARBA00022989"/>
    </source>
</evidence>
<comment type="subcellular location">
    <subcellularLocation>
        <location evidence="1">Membrane</location>
        <topology evidence="1">Multi-pass membrane protein</topology>
    </subcellularLocation>
</comment>
<dbReference type="GO" id="GO:0005783">
    <property type="term" value="C:endoplasmic reticulum"/>
    <property type="evidence" value="ECO:0007669"/>
    <property type="project" value="TreeGrafter"/>
</dbReference>
<dbReference type="Pfam" id="PF00149">
    <property type="entry name" value="Metallophos"/>
    <property type="match status" value="1"/>
</dbReference>
<keyword evidence="2 6" id="KW-0812">Transmembrane</keyword>
<feature type="region of interest" description="Disordered" evidence="5">
    <location>
        <begin position="167"/>
        <end position="195"/>
    </location>
</feature>
<dbReference type="InterPro" id="IPR029052">
    <property type="entry name" value="Metallo-depent_PP-like"/>
</dbReference>
<dbReference type="PANTHER" id="PTHR13315:SF4">
    <property type="entry name" value="METALLOPHOSPHOESTERASE, ISOFORM E"/>
    <property type="match status" value="1"/>
</dbReference>
<accession>A0A9P8PJD7</accession>
<evidence type="ECO:0000256" key="1">
    <source>
        <dbReference type="ARBA" id="ARBA00004141"/>
    </source>
</evidence>
<dbReference type="PANTHER" id="PTHR13315">
    <property type="entry name" value="METALLO PHOSPHOESTERASE RELATED"/>
    <property type="match status" value="1"/>
</dbReference>